<dbReference type="Pfam" id="PF13444">
    <property type="entry name" value="Acetyltransf_5"/>
    <property type="match status" value="1"/>
</dbReference>
<dbReference type="GeneID" id="78123896"/>
<dbReference type="PANTHER" id="PTHR37323">
    <property type="entry name" value="GCN5-RELATED N-ACETYLTRANSFERASE"/>
    <property type="match status" value="1"/>
</dbReference>
<keyword evidence="2" id="KW-0444">Lipid biosynthesis</keyword>
<evidence type="ECO:0000256" key="5">
    <source>
        <dbReference type="ARBA" id="ARBA00023315"/>
    </source>
</evidence>
<evidence type="ECO:0000256" key="8">
    <source>
        <dbReference type="ARBA" id="ARBA00039866"/>
    </source>
</evidence>
<keyword evidence="4" id="KW-0443">Lipid metabolism</keyword>
<dbReference type="STRING" id="576131.SAMN05444486_1011115"/>
<evidence type="ECO:0000256" key="1">
    <source>
        <dbReference type="ARBA" id="ARBA00005189"/>
    </source>
</evidence>
<accession>A0A1H3ILF4</accession>
<evidence type="ECO:0000256" key="7">
    <source>
        <dbReference type="ARBA" id="ARBA00039058"/>
    </source>
</evidence>
<dbReference type="PANTHER" id="PTHR37323:SF1">
    <property type="entry name" value="L-ORNITHINE N(ALPHA)-ACYLTRANSFERASE"/>
    <property type="match status" value="1"/>
</dbReference>
<evidence type="ECO:0000256" key="10">
    <source>
        <dbReference type="ARBA" id="ARBA00047785"/>
    </source>
</evidence>
<name>A0A1H3ILF4_9RHOB</name>
<dbReference type="InterPro" id="IPR016181">
    <property type="entry name" value="Acyl_CoA_acyltransferase"/>
</dbReference>
<evidence type="ECO:0000313" key="11">
    <source>
        <dbReference type="EMBL" id="SDY27908.1"/>
    </source>
</evidence>
<organism evidence="11 12">
    <name type="scientific">Lentibacter algarum</name>
    <dbReference type="NCBI Taxonomy" id="576131"/>
    <lineage>
        <taxon>Bacteria</taxon>
        <taxon>Pseudomonadati</taxon>
        <taxon>Pseudomonadota</taxon>
        <taxon>Alphaproteobacteria</taxon>
        <taxon>Rhodobacterales</taxon>
        <taxon>Roseobacteraceae</taxon>
        <taxon>Lentibacter</taxon>
    </lineage>
</organism>
<keyword evidence="3 11" id="KW-0808">Transferase</keyword>
<dbReference type="SUPFAM" id="SSF55729">
    <property type="entry name" value="Acyl-CoA N-acyltransferases (Nat)"/>
    <property type="match status" value="1"/>
</dbReference>
<comment type="pathway">
    <text evidence="1">Lipid metabolism.</text>
</comment>
<dbReference type="GO" id="GO:0006629">
    <property type="term" value="P:lipid metabolic process"/>
    <property type="evidence" value="ECO:0007669"/>
    <property type="project" value="UniProtKB-KW"/>
</dbReference>
<sequence length="242" mass="26952">MKAFERGGYHVRLATSEADISAAKALRHRAFFGRSGIDEDAFDASCEHVLINNNEGRLLGCFRIMSLPSGQALSQSYSAQFYDLGQLAGFEGKMLEMGRFCLEPEEAEPDVLRIAWAALTRFVDEQDIKMLFGCASFSGVNGVPYQDSFALLKARHLAPECWRPRQRARDVFDFGAEFQGEADLKRGIVQMPPLLRSYLAMGGWVSDHAVIDREMGTMHVFTGLEVRAIPAARKRLLRALAA</sequence>
<comment type="catalytic activity">
    <reaction evidence="10">
        <text>a (3R)-hydroxyacyl-[ACP] + L-ornithine = a lyso-ornithine lipid + holo-[ACP] + H(+)</text>
        <dbReference type="Rhea" id="RHEA:20633"/>
        <dbReference type="Rhea" id="RHEA-COMP:9685"/>
        <dbReference type="Rhea" id="RHEA-COMP:9945"/>
        <dbReference type="ChEBI" id="CHEBI:15378"/>
        <dbReference type="ChEBI" id="CHEBI:46911"/>
        <dbReference type="ChEBI" id="CHEBI:64479"/>
        <dbReference type="ChEBI" id="CHEBI:78827"/>
        <dbReference type="ChEBI" id="CHEBI:138482"/>
        <dbReference type="EC" id="2.3.2.30"/>
    </reaction>
    <physiologicalReaction direction="left-to-right" evidence="10">
        <dbReference type="Rhea" id="RHEA:20634"/>
    </physiologicalReaction>
</comment>
<evidence type="ECO:0000313" key="12">
    <source>
        <dbReference type="Proteomes" id="UP000199026"/>
    </source>
</evidence>
<dbReference type="RefSeq" id="WP_089888475.1">
    <property type="nucleotide sequence ID" value="NZ_CALJFH010000034.1"/>
</dbReference>
<dbReference type="GO" id="GO:0043810">
    <property type="term" value="F:ornithine-acyl [acyl carrier protein] N-acyltransferase activity"/>
    <property type="evidence" value="ECO:0007669"/>
    <property type="project" value="UniProtKB-EC"/>
</dbReference>
<dbReference type="Gene3D" id="3.40.630.30">
    <property type="match status" value="1"/>
</dbReference>
<proteinExistence type="inferred from homology"/>
<comment type="function">
    <text evidence="9">Catalyzes the first step in the biosynthesis of ornithine lipids, which are phosphorus-free membrane lipids. Catalyzes the 3-hydroxyacyl-acyl carrier protein-dependent acylation of ornithine to form lyso-ornithine lipid (LOL).</text>
</comment>
<dbReference type="OrthoDB" id="9787072at2"/>
<dbReference type="AlphaFoldDB" id="A0A1H3ILF4"/>
<dbReference type="EMBL" id="FNPR01000001">
    <property type="protein sequence ID" value="SDY27908.1"/>
    <property type="molecule type" value="Genomic_DNA"/>
</dbReference>
<comment type="similarity">
    <text evidence="6">Belongs to the acetyltransferase family. OlsB subfamily.</text>
</comment>
<evidence type="ECO:0000256" key="3">
    <source>
        <dbReference type="ARBA" id="ARBA00022679"/>
    </source>
</evidence>
<evidence type="ECO:0000256" key="9">
    <source>
        <dbReference type="ARBA" id="ARBA00045724"/>
    </source>
</evidence>
<protein>
    <recommendedName>
        <fullName evidence="8">L-ornithine N(alpha)-acyltransferase</fullName>
        <ecNumber evidence="7">2.3.2.30</ecNumber>
    </recommendedName>
</protein>
<keyword evidence="5 11" id="KW-0012">Acyltransferase</keyword>
<evidence type="ECO:0000256" key="2">
    <source>
        <dbReference type="ARBA" id="ARBA00022516"/>
    </source>
</evidence>
<evidence type="ECO:0000256" key="6">
    <source>
        <dbReference type="ARBA" id="ARBA00038095"/>
    </source>
</evidence>
<keyword evidence="12" id="KW-1185">Reference proteome</keyword>
<dbReference type="InterPro" id="IPR052351">
    <property type="entry name" value="Ornithine_N-alpha-AT"/>
</dbReference>
<gene>
    <name evidence="11" type="ORF">SAMN05444486_1011115</name>
</gene>
<evidence type="ECO:0000256" key="4">
    <source>
        <dbReference type="ARBA" id="ARBA00023098"/>
    </source>
</evidence>
<dbReference type="EC" id="2.3.2.30" evidence="7"/>
<dbReference type="Proteomes" id="UP000199026">
    <property type="component" value="Unassembled WGS sequence"/>
</dbReference>
<reference evidence="11 12" key="1">
    <citation type="submission" date="2016-10" db="EMBL/GenBank/DDBJ databases">
        <authorList>
            <person name="de Groot N.N."/>
        </authorList>
    </citation>
    <scope>NUCLEOTIDE SEQUENCE [LARGE SCALE GENOMIC DNA]</scope>
    <source>
        <strain evidence="11 12">DSM 24677</strain>
    </source>
</reference>